<feature type="compositionally biased region" description="Polar residues" evidence="1">
    <location>
        <begin position="69"/>
        <end position="82"/>
    </location>
</feature>
<dbReference type="KEGG" id="slb:AWJ20_4713"/>
<dbReference type="Proteomes" id="UP000189580">
    <property type="component" value="Chromosome d"/>
</dbReference>
<accession>A0A161HKV0</accession>
<organism evidence="2 3">
    <name type="scientific">Sugiyamaella lignohabitans</name>
    <dbReference type="NCBI Taxonomy" id="796027"/>
    <lineage>
        <taxon>Eukaryota</taxon>
        <taxon>Fungi</taxon>
        <taxon>Dikarya</taxon>
        <taxon>Ascomycota</taxon>
        <taxon>Saccharomycotina</taxon>
        <taxon>Dipodascomycetes</taxon>
        <taxon>Dipodascales</taxon>
        <taxon>Trichomonascaceae</taxon>
        <taxon>Sugiyamaella</taxon>
    </lineage>
</organism>
<feature type="compositionally biased region" description="Low complexity" evidence="1">
    <location>
        <begin position="146"/>
        <end position="165"/>
    </location>
</feature>
<dbReference type="EMBL" id="CP014502">
    <property type="protein sequence ID" value="ANB13767.1"/>
    <property type="molecule type" value="Genomic_DNA"/>
</dbReference>
<name>A0A161HKV0_9ASCO</name>
<keyword evidence="3" id="KW-1185">Reference proteome</keyword>
<evidence type="ECO:0000313" key="2">
    <source>
        <dbReference type="EMBL" id="ANB13767.1"/>
    </source>
</evidence>
<sequence>MSSLSPIPTSAAERLIRNPHSLPRVPTALANIISQNKHSDRIKHHAEQAYFIRRAKLENQRSERILAAATTNGTSLSGSQYRDANATPSPPSSPILDAVSPTNSRPRVFTHRRNSDTVTSTSVFSPSTQPIDIRRRSSSFTGHNGSPPRSGRPSPSRASRSLSFSHVNNRRLSSIDPRESTTALFNSGVYFIPESPEEDELISLLYPLDATYHGPPVSSSSGPGSPPPNLQHNMAFSSRIFSKKPEERLKQRCYFTKRPAPSWKSRNFEPIKQGKTWVSAHPGWHRFMRNEYKVNGQEDTWREERSRFLQEFRRERQFQKQSKRRMSSHL</sequence>
<dbReference type="GeneID" id="30036875"/>
<dbReference type="RefSeq" id="XP_018736244.1">
    <property type="nucleotide sequence ID" value="XM_018881802.1"/>
</dbReference>
<reference evidence="2 3" key="1">
    <citation type="submission" date="2016-02" db="EMBL/GenBank/DDBJ databases">
        <title>Complete genome sequence and transcriptome regulation of the pentose utilising yeast Sugiyamaella lignohabitans.</title>
        <authorList>
            <person name="Bellasio M."/>
            <person name="Peymann A."/>
            <person name="Valli M."/>
            <person name="Sipitzky M."/>
            <person name="Graf A."/>
            <person name="Sauer M."/>
            <person name="Marx H."/>
            <person name="Mattanovich D."/>
        </authorList>
    </citation>
    <scope>NUCLEOTIDE SEQUENCE [LARGE SCALE GENOMIC DNA]</scope>
    <source>
        <strain evidence="2 3">CBS 10342</strain>
    </source>
</reference>
<protein>
    <submittedName>
        <fullName evidence="2">Uncharacterized protein</fullName>
    </submittedName>
</protein>
<feature type="compositionally biased region" description="Low complexity" evidence="1">
    <location>
        <begin position="116"/>
        <end position="128"/>
    </location>
</feature>
<dbReference type="OrthoDB" id="10675553at2759"/>
<evidence type="ECO:0000313" key="3">
    <source>
        <dbReference type="Proteomes" id="UP000189580"/>
    </source>
</evidence>
<proteinExistence type="predicted"/>
<evidence type="ECO:0000256" key="1">
    <source>
        <dbReference type="SAM" id="MobiDB-lite"/>
    </source>
</evidence>
<dbReference type="AlphaFoldDB" id="A0A161HKV0"/>
<gene>
    <name evidence="2" type="ORF">AWJ20_4713</name>
</gene>
<feature type="region of interest" description="Disordered" evidence="1">
    <location>
        <begin position="69"/>
        <end position="165"/>
    </location>
</feature>